<proteinExistence type="inferred from homology"/>
<dbReference type="InterPro" id="IPR006158">
    <property type="entry name" value="Cobalamin-bd"/>
</dbReference>
<dbReference type="InterPro" id="IPR006159">
    <property type="entry name" value="Acid_CoA_mut_C"/>
</dbReference>
<keyword evidence="5" id="KW-0479">Metal-binding</keyword>
<dbReference type="Gene3D" id="3.20.20.240">
    <property type="entry name" value="Methylmalonyl-CoA mutase"/>
    <property type="match status" value="1"/>
</dbReference>
<dbReference type="NCBIfam" id="TIGR00641">
    <property type="entry name" value="acid_CoA_mut_N"/>
    <property type="match status" value="1"/>
</dbReference>
<accession>A0A0D8HFH0</accession>
<dbReference type="Gene3D" id="3.40.50.280">
    <property type="entry name" value="Cobalamin-binding domain"/>
    <property type="match status" value="1"/>
</dbReference>
<dbReference type="CDD" id="cd02071">
    <property type="entry name" value="MM_CoA_mut_B12_BD"/>
    <property type="match status" value="1"/>
</dbReference>
<dbReference type="SUPFAM" id="SSF51703">
    <property type="entry name" value="Cobalamin (vitamin B12)-dependent enzymes"/>
    <property type="match status" value="1"/>
</dbReference>
<dbReference type="SUPFAM" id="SSF52242">
    <property type="entry name" value="Cobalamin (vitamin B12)-binding domain"/>
    <property type="match status" value="1"/>
</dbReference>
<dbReference type="PROSITE" id="PS51332">
    <property type="entry name" value="B12_BINDING"/>
    <property type="match status" value="1"/>
</dbReference>
<dbReference type="GO" id="GO:0046872">
    <property type="term" value="F:metal ion binding"/>
    <property type="evidence" value="ECO:0007669"/>
    <property type="project" value="UniProtKB-KW"/>
</dbReference>
<dbReference type="InterPro" id="IPR036724">
    <property type="entry name" value="Cobalamin-bd_sf"/>
</dbReference>
<evidence type="ECO:0000313" key="10">
    <source>
        <dbReference type="Proteomes" id="UP000032360"/>
    </source>
</evidence>
<dbReference type="InterPro" id="IPR016176">
    <property type="entry name" value="Cbl-dep_enz_cat"/>
</dbReference>
<evidence type="ECO:0000256" key="3">
    <source>
        <dbReference type="ARBA" id="ARBA00011870"/>
    </source>
</evidence>
<reference evidence="9 10" key="1">
    <citation type="submission" date="2015-01" db="EMBL/GenBank/DDBJ databases">
        <title>Draft genome of the acidophilic iron oxidizer Acidithrix ferrooxidans strain Py-F3.</title>
        <authorList>
            <person name="Poehlein A."/>
            <person name="Eisen S."/>
            <person name="Schloemann M."/>
            <person name="Johnson B.D."/>
            <person name="Daniel R."/>
            <person name="Muehling M."/>
        </authorList>
    </citation>
    <scope>NUCLEOTIDE SEQUENCE [LARGE SCALE GENOMIC DNA]</scope>
    <source>
        <strain evidence="9 10">Py-F3</strain>
    </source>
</reference>
<evidence type="ECO:0000256" key="2">
    <source>
        <dbReference type="ARBA" id="ARBA00008465"/>
    </source>
</evidence>
<sequence length="703" mass="77523">MAKFTKIRKRFARLNKIRRNLSTRISHSFSRVAPHHKVEVLIMTEDNSFQFRLPKPDKPWVLRTYSGHSSAKASNLLYRTNLTKGQTGLSIAFDLPTQIGLDPDSSQAKGEVGKVGVPVAHLGHMSELLDQIPLEDMNTSMTINATAPWLLALYIANATNHGVAPKDLAGTTQNDIIKEYLSRGTFIFPPEHSRRLIVDMITYTVRNVPRWNPINICSYHLQEAGATVVQEIAFSLANAIAILDAVAESKQLTSDEFPAVVGRMSFFVNSGIRFIEEIAKMRAFSKLWEEICLDRYGVSDPKLRRFRYGVQVNSLGLTEQQPENNMTRIVLEALGVTLSRDARARALQLPAWNEALGLPRPWDQQWSLRIQQILAYETDLLDYPDIFEGSVVVEGLTNSIAKDAKRELDEILALGGAFDAIDELKGRLVQSQADRTRKIEAGNQIVVGVNKFRETEKSPLTANEEASHLVVDSAIEEKMRTEIANWRQNRDNQAVQQALLDLAQAAKSGTNIMEPSIALAIAGGTTGEWADTLREIFGEFRAPTGISKVSGSKGDKMATLRVAAASLQGGPPRILIAKPGLDGHSNGAEQIAVAARDAGFEVIYQGIRLSPLEIAQGAIDEDVDVVGISILSGSHLELIPEIISQMRHLGSEALVIAGGIIPEVDHQYLHNAGVGAIYTPKNFEMTQIMEDIMMLVDKHRHGQ</sequence>
<feature type="domain" description="B12-binding" evidence="8">
    <location>
        <begin position="571"/>
        <end position="699"/>
    </location>
</feature>
<gene>
    <name evidence="9" type="primary">scpA5</name>
    <name evidence="9" type="ORF">AXFE_24430</name>
</gene>
<evidence type="ECO:0000256" key="4">
    <source>
        <dbReference type="ARBA" id="ARBA00022628"/>
    </source>
</evidence>
<dbReference type="AlphaFoldDB" id="A0A0D8HFH0"/>
<keyword evidence="7" id="KW-0170">Cobalt</keyword>
<protein>
    <submittedName>
        <fullName evidence="9">Methylmalonyl-CoA mutase</fullName>
        <ecNumber evidence="9">5.4.99.2</ecNumber>
    </submittedName>
</protein>
<evidence type="ECO:0000256" key="5">
    <source>
        <dbReference type="ARBA" id="ARBA00022723"/>
    </source>
</evidence>
<dbReference type="NCBIfam" id="TIGR00640">
    <property type="entry name" value="acid_CoA_mut_C"/>
    <property type="match status" value="1"/>
</dbReference>
<dbReference type="PANTHER" id="PTHR48101:SF3">
    <property type="entry name" value="COENZYME B12-DEPENDENT MUTASE"/>
    <property type="match status" value="1"/>
</dbReference>
<dbReference type="InterPro" id="IPR006098">
    <property type="entry name" value="MMCoA_mutase_a_cat"/>
</dbReference>
<dbReference type="InterPro" id="IPR006099">
    <property type="entry name" value="MeMalonylCoA_mutase_a/b_cat"/>
</dbReference>
<keyword evidence="6 9" id="KW-0413">Isomerase</keyword>
<dbReference type="STRING" id="1280514.AXFE_24430"/>
<organism evidence="9 10">
    <name type="scientific">Acidithrix ferrooxidans</name>
    <dbReference type="NCBI Taxonomy" id="1280514"/>
    <lineage>
        <taxon>Bacteria</taxon>
        <taxon>Bacillati</taxon>
        <taxon>Actinomycetota</taxon>
        <taxon>Acidimicrobiia</taxon>
        <taxon>Acidimicrobiales</taxon>
        <taxon>Acidimicrobiaceae</taxon>
        <taxon>Acidithrix</taxon>
    </lineage>
</organism>
<evidence type="ECO:0000256" key="6">
    <source>
        <dbReference type="ARBA" id="ARBA00023235"/>
    </source>
</evidence>
<dbReference type="Pfam" id="PF02310">
    <property type="entry name" value="B12-binding"/>
    <property type="match status" value="1"/>
</dbReference>
<dbReference type="GO" id="GO:0004494">
    <property type="term" value="F:methylmalonyl-CoA mutase activity"/>
    <property type="evidence" value="ECO:0007669"/>
    <property type="project" value="UniProtKB-EC"/>
</dbReference>
<keyword evidence="10" id="KW-1185">Reference proteome</keyword>
<evidence type="ECO:0000256" key="1">
    <source>
        <dbReference type="ARBA" id="ARBA00001922"/>
    </source>
</evidence>
<name>A0A0D8HFH0_9ACTN</name>
<comment type="subunit">
    <text evidence="3">Heterodimer of an alpha and a beta chain.</text>
</comment>
<evidence type="ECO:0000256" key="7">
    <source>
        <dbReference type="ARBA" id="ARBA00023285"/>
    </source>
</evidence>
<evidence type="ECO:0000259" key="8">
    <source>
        <dbReference type="PROSITE" id="PS51332"/>
    </source>
</evidence>
<dbReference type="Proteomes" id="UP000032360">
    <property type="component" value="Unassembled WGS sequence"/>
</dbReference>
<comment type="cofactor">
    <cofactor evidence="1">
        <name>adenosylcob(III)alamin</name>
        <dbReference type="ChEBI" id="CHEBI:18408"/>
    </cofactor>
</comment>
<evidence type="ECO:0000313" key="9">
    <source>
        <dbReference type="EMBL" id="KJF16710.1"/>
    </source>
</evidence>
<comment type="caution">
    <text evidence="9">The sequence shown here is derived from an EMBL/GenBank/DDBJ whole genome shotgun (WGS) entry which is preliminary data.</text>
</comment>
<comment type="similarity">
    <text evidence="2">Belongs to the methylmalonyl-CoA mutase family.</text>
</comment>
<dbReference type="GO" id="GO:0031419">
    <property type="term" value="F:cobalamin binding"/>
    <property type="evidence" value="ECO:0007669"/>
    <property type="project" value="UniProtKB-KW"/>
</dbReference>
<dbReference type="EMBL" id="JXYS01000076">
    <property type="protein sequence ID" value="KJF16710.1"/>
    <property type="molecule type" value="Genomic_DNA"/>
</dbReference>
<dbReference type="EC" id="5.4.99.2" evidence="9"/>
<keyword evidence="4" id="KW-0846">Cobalamin</keyword>
<dbReference type="PANTHER" id="PTHR48101">
    <property type="entry name" value="METHYLMALONYL-COA MUTASE, MITOCHONDRIAL-RELATED"/>
    <property type="match status" value="1"/>
</dbReference>
<dbReference type="PATRIC" id="fig|1280514.3.peg.3225"/>
<dbReference type="Pfam" id="PF01642">
    <property type="entry name" value="MM_CoA_mutase"/>
    <property type="match status" value="1"/>
</dbReference>